<feature type="region of interest" description="Disordered" evidence="1">
    <location>
        <begin position="155"/>
        <end position="230"/>
    </location>
</feature>
<proteinExistence type="predicted"/>
<dbReference type="Proteomes" id="UP000305067">
    <property type="component" value="Unassembled WGS sequence"/>
</dbReference>
<evidence type="ECO:0000256" key="1">
    <source>
        <dbReference type="SAM" id="MobiDB-lite"/>
    </source>
</evidence>
<evidence type="ECO:0000313" key="2">
    <source>
        <dbReference type="EMBL" id="TFL06876.1"/>
    </source>
</evidence>
<gene>
    <name evidence="2" type="ORF">BDV98DRAFT_578471</name>
</gene>
<organism evidence="2 3">
    <name type="scientific">Pterulicium gracile</name>
    <dbReference type="NCBI Taxonomy" id="1884261"/>
    <lineage>
        <taxon>Eukaryota</taxon>
        <taxon>Fungi</taxon>
        <taxon>Dikarya</taxon>
        <taxon>Basidiomycota</taxon>
        <taxon>Agaricomycotina</taxon>
        <taxon>Agaricomycetes</taxon>
        <taxon>Agaricomycetidae</taxon>
        <taxon>Agaricales</taxon>
        <taxon>Pleurotineae</taxon>
        <taxon>Pterulaceae</taxon>
        <taxon>Pterulicium</taxon>
    </lineage>
</organism>
<accession>A0A5C3QXY4</accession>
<feature type="compositionally biased region" description="Polar residues" evidence="1">
    <location>
        <begin position="178"/>
        <end position="211"/>
    </location>
</feature>
<protein>
    <submittedName>
        <fullName evidence="2">Uncharacterized protein</fullName>
    </submittedName>
</protein>
<dbReference type="EMBL" id="ML178814">
    <property type="protein sequence ID" value="TFL06876.1"/>
    <property type="molecule type" value="Genomic_DNA"/>
</dbReference>
<dbReference type="AlphaFoldDB" id="A0A5C3QXY4"/>
<sequence length="276" mass="30213">MPFCDALASVPSLLYATDNSELNVNDDQRTNTNSITAFAMCAVLLGLTWYHAPKFLLNHGTQTPVETQILSPTVKYTLKVISQRIPGLLPKKLPEIAPKYSLYNVTTCQAPLRICPGHRQPSRRKHCPGNLNSLRLDPRGGVLVGFLGRARPERTSSSYVDVGLPPIQPYQEDGHSLDTVNASPSPSTSDGSFNSDNSLAMRTLVEVTSPTTKDDENPPKSPRLTSRLQANTSMWRYRSSTCVPSSPTSPWISSSPLPSLTVGKLWQLWDTSHIGG</sequence>
<evidence type="ECO:0000313" key="3">
    <source>
        <dbReference type="Proteomes" id="UP000305067"/>
    </source>
</evidence>
<name>A0A5C3QXY4_9AGAR</name>
<reference evidence="2 3" key="1">
    <citation type="journal article" date="2019" name="Nat. Ecol. Evol.">
        <title>Megaphylogeny resolves global patterns of mushroom evolution.</title>
        <authorList>
            <person name="Varga T."/>
            <person name="Krizsan K."/>
            <person name="Foldi C."/>
            <person name="Dima B."/>
            <person name="Sanchez-Garcia M."/>
            <person name="Sanchez-Ramirez S."/>
            <person name="Szollosi G.J."/>
            <person name="Szarkandi J.G."/>
            <person name="Papp V."/>
            <person name="Albert L."/>
            <person name="Andreopoulos W."/>
            <person name="Angelini C."/>
            <person name="Antonin V."/>
            <person name="Barry K.W."/>
            <person name="Bougher N.L."/>
            <person name="Buchanan P."/>
            <person name="Buyck B."/>
            <person name="Bense V."/>
            <person name="Catcheside P."/>
            <person name="Chovatia M."/>
            <person name="Cooper J."/>
            <person name="Damon W."/>
            <person name="Desjardin D."/>
            <person name="Finy P."/>
            <person name="Geml J."/>
            <person name="Haridas S."/>
            <person name="Hughes K."/>
            <person name="Justo A."/>
            <person name="Karasinski D."/>
            <person name="Kautmanova I."/>
            <person name="Kiss B."/>
            <person name="Kocsube S."/>
            <person name="Kotiranta H."/>
            <person name="LaButti K.M."/>
            <person name="Lechner B.E."/>
            <person name="Liimatainen K."/>
            <person name="Lipzen A."/>
            <person name="Lukacs Z."/>
            <person name="Mihaltcheva S."/>
            <person name="Morgado L.N."/>
            <person name="Niskanen T."/>
            <person name="Noordeloos M.E."/>
            <person name="Ohm R.A."/>
            <person name="Ortiz-Santana B."/>
            <person name="Ovrebo C."/>
            <person name="Racz N."/>
            <person name="Riley R."/>
            <person name="Savchenko A."/>
            <person name="Shiryaev A."/>
            <person name="Soop K."/>
            <person name="Spirin V."/>
            <person name="Szebenyi C."/>
            <person name="Tomsovsky M."/>
            <person name="Tulloss R.E."/>
            <person name="Uehling J."/>
            <person name="Grigoriev I.V."/>
            <person name="Vagvolgyi C."/>
            <person name="Papp T."/>
            <person name="Martin F.M."/>
            <person name="Miettinen O."/>
            <person name="Hibbett D.S."/>
            <person name="Nagy L.G."/>
        </authorList>
    </citation>
    <scope>NUCLEOTIDE SEQUENCE [LARGE SCALE GENOMIC DNA]</scope>
    <source>
        <strain evidence="2 3">CBS 309.79</strain>
    </source>
</reference>
<keyword evidence="3" id="KW-1185">Reference proteome</keyword>